<feature type="signal peptide" evidence="2">
    <location>
        <begin position="1"/>
        <end position="23"/>
    </location>
</feature>
<dbReference type="InterPro" id="IPR003423">
    <property type="entry name" value="OMP_efflux"/>
</dbReference>
<gene>
    <name evidence="3" type="ORF">SH580_05780</name>
</gene>
<keyword evidence="4" id="KW-1185">Reference proteome</keyword>
<dbReference type="InterPro" id="IPR010131">
    <property type="entry name" value="MdtP/NodT-like"/>
</dbReference>
<dbReference type="Gene3D" id="1.20.1600.10">
    <property type="entry name" value="Outer membrane efflux proteins (OEP)"/>
    <property type="match status" value="1"/>
</dbReference>
<evidence type="ECO:0000256" key="1">
    <source>
        <dbReference type="ARBA" id="ARBA00007613"/>
    </source>
</evidence>
<sequence>MKQIFRKYCAVTRIGAVVACAIAAPVLQASDASEPPQAQTLVSLEDYLRQAQIANPQLKAFERRYEAAMQRIPQVSALPDPMFQITSFVESVQTRTGPQENVLMLSQRIPWFGKLSSREAAASADAEALWYAYQSQHLMLARTVSLGFYEYGYTEEAIRLTRENRDLLRELEPVVEEKVRAGGEINALLRLKVEIGKIDDRLQSLTQKRVAQSAQLSELLALSETSLLAWPEWEAPKPVSLNGPALVQAIRASNPELQMLKRKVASAEARREIARLESYPDITLGINYIQIGDPEVNPTTPDAGNDPWGVTVAVNIPIWIGKYDAGKAEALANKRSSEHEYENRYNALRAELSASLALLADANRRLALYGEELLGLAEQAVENTRESYQNGRTGILELIDSERSLLDLQLLYWRAAADASQQRVVIQTLANHNM</sequence>
<organism evidence="3 4">
    <name type="scientific">Coraliomargarita algicola</name>
    <dbReference type="NCBI Taxonomy" id="3092156"/>
    <lineage>
        <taxon>Bacteria</taxon>
        <taxon>Pseudomonadati</taxon>
        <taxon>Verrucomicrobiota</taxon>
        <taxon>Opitutia</taxon>
        <taxon>Puniceicoccales</taxon>
        <taxon>Coraliomargaritaceae</taxon>
        <taxon>Coraliomargarita</taxon>
    </lineage>
</organism>
<evidence type="ECO:0000256" key="2">
    <source>
        <dbReference type="SAM" id="SignalP"/>
    </source>
</evidence>
<dbReference type="RefSeq" id="WP_319834061.1">
    <property type="nucleotide sequence ID" value="NZ_CP138858.1"/>
</dbReference>
<dbReference type="PANTHER" id="PTHR30203:SF24">
    <property type="entry name" value="BLR4935 PROTEIN"/>
    <property type="match status" value="1"/>
</dbReference>
<dbReference type="PANTHER" id="PTHR30203">
    <property type="entry name" value="OUTER MEMBRANE CATION EFFLUX PROTEIN"/>
    <property type="match status" value="1"/>
</dbReference>
<reference evidence="3 4" key="1">
    <citation type="submission" date="2023-11" db="EMBL/GenBank/DDBJ databases">
        <title>Coraliomargarita sp. nov., isolated from marine algae.</title>
        <authorList>
            <person name="Lee J.K."/>
            <person name="Baek J.H."/>
            <person name="Kim J.M."/>
            <person name="Choi D.G."/>
            <person name="Jeon C.O."/>
        </authorList>
    </citation>
    <scope>NUCLEOTIDE SEQUENCE [LARGE SCALE GENOMIC DNA]</scope>
    <source>
        <strain evidence="3 4">J2-16</strain>
    </source>
</reference>
<keyword evidence="2" id="KW-0732">Signal</keyword>
<dbReference type="SUPFAM" id="SSF56954">
    <property type="entry name" value="Outer membrane efflux proteins (OEP)"/>
    <property type="match status" value="1"/>
</dbReference>
<name>A0ABZ0RLX1_9BACT</name>
<feature type="chain" id="PRO_5045112578" evidence="2">
    <location>
        <begin position="24"/>
        <end position="434"/>
    </location>
</feature>
<evidence type="ECO:0000313" key="3">
    <source>
        <dbReference type="EMBL" id="WPJ97215.1"/>
    </source>
</evidence>
<evidence type="ECO:0000313" key="4">
    <source>
        <dbReference type="Proteomes" id="UP001324993"/>
    </source>
</evidence>
<dbReference type="Proteomes" id="UP001324993">
    <property type="component" value="Chromosome"/>
</dbReference>
<proteinExistence type="inferred from homology"/>
<comment type="similarity">
    <text evidence="1">Belongs to the outer membrane factor (OMF) (TC 1.B.17) family.</text>
</comment>
<dbReference type="EMBL" id="CP138858">
    <property type="protein sequence ID" value="WPJ97215.1"/>
    <property type="molecule type" value="Genomic_DNA"/>
</dbReference>
<protein>
    <submittedName>
        <fullName evidence="3">TolC family protein</fullName>
    </submittedName>
</protein>
<dbReference type="Pfam" id="PF02321">
    <property type="entry name" value="OEP"/>
    <property type="match status" value="1"/>
</dbReference>
<accession>A0ABZ0RLX1</accession>